<reference evidence="2" key="1">
    <citation type="journal article" date="2019" name="BMC Genomics">
        <title>A new reference genome for Sorghum bicolor reveals high levels of sequence similarity between sweet and grain genotypes: implications for the genetics of sugar metabolism.</title>
        <authorList>
            <person name="Cooper E.A."/>
            <person name="Brenton Z.W."/>
            <person name="Flinn B.S."/>
            <person name="Jenkins J."/>
            <person name="Shu S."/>
            <person name="Flowers D."/>
            <person name="Luo F."/>
            <person name="Wang Y."/>
            <person name="Xia P."/>
            <person name="Barry K."/>
            <person name="Daum C."/>
            <person name="Lipzen A."/>
            <person name="Yoshinaga Y."/>
            <person name="Schmutz J."/>
            <person name="Saski C."/>
            <person name="Vermerris W."/>
            <person name="Kresovich S."/>
        </authorList>
    </citation>
    <scope>NUCLEOTIDE SEQUENCE</scope>
</reference>
<dbReference type="Pfam" id="PF24758">
    <property type="entry name" value="LRR_At5g56370"/>
    <property type="match status" value="1"/>
</dbReference>
<evidence type="ECO:0000259" key="1">
    <source>
        <dbReference type="PROSITE" id="PS50181"/>
    </source>
</evidence>
<dbReference type="OMA" id="MHKLEIG"/>
<dbReference type="KEGG" id="sbi:8084518"/>
<dbReference type="OrthoDB" id="666837at2759"/>
<proteinExistence type="predicted"/>
<dbReference type="PANTHER" id="PTHR32141:SF40">
    <property type="entry name" value="OS06G0492900 PROTEIN"/>
    <property type="match status" value="1"/>
</dbReference>
<dbReference type="InterPro" id="IPR036047">
    <property type="entry name" value="F-box-like_dom_sf"/>
</dbReference>
<dbReference type="InterPro" id="IPR032675">
    <property type="entry name" value="LRR_dom_sf"/>
</dbReference>
<dbReference type="Gramene" id="EES06797">
    <property type="protein sequence ID" value="EES06797"/>
    <property type="gene ID" value="SORBI_3004G145300"/>
</dbReference>
<sequence>MDDIAWMLARGSDFFLMDRNMLSFTKSAFTNLPHPPAATAAPLSGAVTASAPDGVDRISSLPGGILRDIVSRLPVKDAARTTVLSTRWRRVWHTTPLVLVDAHLLSSASIGTGRSRLGADPRDLFGTSRSLADAVSTVLAAHPGPFRCVYLTGTPMETHPDELALWLQHLAAKGVQELIFLSRTTKLDSAVHLPATLFRCTSLTKLYIGFWWFPPTPGLPPTVAFPYLRELGLFSLVMTEQDLAFVLNRCPVLEKLLMTGCRWPVCLRVRSHSLRLVELCQCIAPEITVVNAPRLERLLLWEAWGDGGFTNMSSTIKIGHAPKLRFLGFLVPGMHKLEIGNTAIKAETKASPNTTVPSVQMLAVQVKLGTRIEARMLPSFLRCFPNVETLYIQSENDDFKFWGPQATGTGKLNLKFWKEAGPIQCVQRHIKKVVLREFRGTRSELDFLKFIAEHARVLEKMVIVLTHGHSPSGPVGTNLRTRMASANWANACCELMIFQTPFPQEGTAWCYLSAFNLSSTDPFDVSKCVDGTCQGH</sequence>
<gene>
    <name evidence="2" type="ORF">BDA96_04G155200</name>
</gene>
<dbReference type="AlphaFoldDB" id="A0A921R3X7"/>
<organism evidence="2 3">
    <name type="scientific">Sorghum bicolor</name>
    <name type="common">Sorghum</name>
    <name type="synonym">Sorghum vulgare</name>
    <dbReference type="NCBI Taxonomy" id="4558"/>
    <lineage>
        <taxon>Eukaryota</taxon>
        <taxon>Viridiplantae</taxon>
        <taxon>Streptophyta</taxon>
        <taxon>Embryophyta</taxon>
        <taxon>Tracheophyta</taxon>
        <taxon>Spermatophyta</taxon>
        <taxon>Magnoliopsida</taxon>
        <taxon>Liliopsida</taxon>
        <taxon>Poales</taxon>
        <taxon>Poaceae</taxon>
        <taxon>PACMAD clade</taxon>
        <taxon>Panicoideae</taxon>
        <taxon>Andropogonodae</taxon>
        <taxon>Andropogoneae</taxon>
        <taxon>Sorghinae</taxon>
        <taxon>Sorghum</taxon>
    </lineage>
</organism>
<accession>A0A921R3X7</accession>
<dbReference type="InterPro" id="IPR055302">
    <property type="entry name" value="F-box_dom-containing"/>
</dbReference>
<dbReference type="Pfam" id="PF08387">
    <property type="entry name" value="FBD"/>
    <property type="match status" value="1"/>
</dbReference>
<reference evidence="2" key="2">
    <citation type="submission" date="2020-10" db="EMBL/GenBank/DDBJ databases">
        <authorList>
            <person name="Cooper E.A."/>
            <person name="Brenton Z.W."/>
            <person name="Flinn B.S."/>
            <person name="Jenkins J."/>
            <person name="Shu S."/>
            <person name="Flowers D."/>
            <person name="Luo F."/>
            <person name="Wang Y."/>
            <person name="Xia P."/>
            <person name="Barry K."/>
            <person name="Daum C."/>
            <person name="Lipzen A."/>
            <person name="Yoshinaga Y."/>
            <person name="Schmutz J."/>
            <person name="Saski C."/>
            <person name="Vermerris W."/>
            <person name="Kresovich S."/>
        </authorList>
    </citation>
    <scope>NUCLEOTIDE SEQUENCE</scope>
</reference>
<comment type="caution">
    <text evidence="2">The sequence shown here is derived from an EMBL/GenBank/DDBJ whole genome shotgun (WGS) entry which is preliminary data.</text>
</comment>
<dbReference type="EMBL" id="CM027683">
    <property type="protein sequence ID" value="KAG0533011.1"/>
    <property type="molecule type" value="Genomic_DNA"/>
</dbReference>
<dbReference type="Proteomes" id="UP000807115">
    <property type="component" value="Chromosome 4"/>
</dbReference>
<dbReference type="CDD" id="cd22160">
    <property type="entry name" value="F-box_AtFBL13-like"/>
    <property type="match status" value="1"/>
</dbReference>
<feature type="domain" description="F-box" evidence="1">
    <location>
        <begin position="55"/>
        <end position="91"/>
    </location>
</feature>
<dbReference type="InterPro" id="IPR006566">
    <property type="entry name" value="FBD"/>
</dbReference>
<dbReference type="InterPro" id="IPR001810">
    <property type="entry name" value="F-box_dom"/>
</dbReference>
<dbReference type="PANTHER" id="PTHR32141">
    <property type="match status" value="1"/>
</dbReference>
<dbReference type="PROSITE" id="PS50181">
    <property type="entry name" value="FBOX"/>
    <property type="match status" value="1"/>
</dbReference>
<dbReference type="InterPro" id="IPR055411">
    <property type="entry name" value="LRR_FXL15/At3g58940/PEG3-like"/>
</dbReference>
<protein>
    <recommendedName>
        <fullName evidence="1">F-box domain-containing protein</fullName>
    </recommendedName>
</protein>
<dbReference type="Pfam" id="PF00646">
    <property type="entry name" value="F-box"/>
    <property type="match status" value="1"/>
</dbReference>
<name>A0A921R3X7_SORBI</name>
<dbReference type="Gene3D" id="3.80.10.10">
    <property type="entry name" value="Ribonuclease Inhibitor"/>
    <property type="match status" value="1"/>
</dbReference>
<evidence type="ECO:0000313" key="2">
    <source>
        <dbReference type="EMBL" id="KAG0533011.1"/>
    </source>
</evidence>
<evidence type="ECO:0000313" key="3">
    <source>
        <dbReference type="Proteomes" id="UP000807115"/>
    </source>
</evidence>
<dbReference type="SUPFAM" id="SSF81383">
    <property type="entry name" value="F-box domain"/>
    <property type="match status" value="1"/>
</dbReference>
<dbReference type="SUPFAM" id="SSF52047">
    <property type="entry name" value="RNI-like"/>
    <property type="match status" value="1"/>
</dbReference>
<dbReference type="InterPro" id="IPR053781">
    <property type="entry name" value="F-box_AtFBL13-like"/>
</dbReference>